<dbReference type="AlphaFoldDB" id="A0A317T691"/>
<dbReference type="InterPro" id="IPR036640">
    <property type="entry name" value="ABC1_TM_sf"/>
</dbReference>
<feature type="transmembrane region" description="Helical" evidence="9">
    <location>
        <begin position="240"/>
        <end position="266"/>
    </location>
</feature>
<keyword evidence="3" id="KW-1003">Cell membrane</keyword>
<dbReference type="Gene3D" id="1.20.1560.10">
    <property type="entry name" value="ABC transporter type 1, transmembrane domain"/>
    <property type="match status" value="1"/>
</dbReference>
<keyword evidence="2" id="KW-0813">Transport</keyword>
<evidence type="ECO:0000256" key="8">
    <source>
        <dbReference type="ARBA" id="ARBA00023136"/>
    </source>
</evidence>
<feature type="transmembrane region" description="Helical" evidence="9">
    <location>
        <begin position="158"/>
        <end position="177"/>
    </location>
</feature>
<protein>
    <submittedName>
        <fullName evidence="12">ABC transporter</fullName>
    </submittedName>
</protein>
<dbReference type="Gene3D" id="3.40.50.300">
    <property type="entry name" value="P-loop containing nucleotide triphosphate hydrolases"/>
    <property type="match status" value="1"/>
</dbReference>
<evidence type="ECO:0000259" key="10">
    <source>
        <dbReference type="PROSITE" id="PS50893"/>
    </source>
</evidence>
<dbReference type="Pfam" id="PF00005">
    <property type="entry name" value="ABC_tran"/>
    <property type="match status" value="1"/>
</dbReference>
<keyword evidence="6" id="KW-0067">ATP-binding</keyword>
<feature type="domain" description="ABC transmembrane type-1" evidence="11">
    <location>
        <begin position="21"/>
        <end position="301"/>
    </location>
</feature>
<dbReference type="SUPFAM" id="SSF90123">
    <property type="entry name" value="ABC transporter transmembrane region"/>
    <property type="match status" value="1"/>
</dbReference>
<dbReference type="PROSITE" id="PS50929">
    <property type="entry name" value="ABC_TM1F"/>
    <property type="match status" value="1"/>
</dbReference>
<dbReference type="SUPFAM" id="SSF52540">
    <property type="entry name" value="P-loop containing nucleoside triphosphate hydrolases"/>
    <property type="match status" value="1"/>
</dbReference>
<dbReference type="GO" id="GO:0005524">
    <property type="term" value="F:ATP binding"/>
    <property type="evidence" value="ECO:0007669"/>
    <property type="project" value="UniProtKB-KW"/>
</dbReference>
<evidence type="ECO:0000256" key="4">
    <source>
        <dbReference type="ARBA" id="ARBA00022692"/>
    </source>
</evidence>
<proteinExistence type="predicted"/>
<evidence type="ECO:0000256" key="1">
    <source>
        <dbReference type="ARBA" id="ARBA00004651"/>
    </source>
</evidence>
<dbReference type="InterPro" id="IPR011527">
    <property type="entry name" value="ABC1_TM_dom"/>
</dbReference>
<evidence type="ECO:0000256" key="5">
    <source>
        <dbReference type="ARBA" id="ARBA00022741"/>
    </source>
</evidence>
<evidence type="ECO:0000256" key="3">
    <source>
        <dbReference type="ARBA" id="ARBA00022475"/>
    </source>
</evidence>
<dbReference type="InterPro" id="IPR003593">
    <property type="entry name" value="AAA+_ATPase"/>
</dbReference>
<dbReference type="GO" id="GO:0005886">
    <property type="term" value="C:plasma membrane"/>
    <property type="evidence" value="ECO:0007669"/>
    <property type="project" value="UniProtKB-SubCell"/>
</dbReference>
<dbReference type="PANTHER" id="PTHR43394:SF1">
    <property type="entry name" value="ATP-BINDING CASSETTE SUB-FAMILY B MEMBER 10, MITOCHONDRIAL"/>
    <property type="match status" value="1"/>
</dbReference>
<organism evidence="12 13">
    <name type="scientific">Prosthecochloris marina</name>
    <dbReference type="NCBI Taxonomy" id="2017681"/>
    <lineage>
        <taxon>Bacteria</taxon>
        <taxon>Pseudomonadati</taxon>
        <taxon>Chlorobiota</taxon>
        <taxon>Chlorobiia</taxon>
        <taxon>Chlorobiales</taxon>
        <taxon>Chlorobiaceae</taxon>
        <taxon>Prosthecochloris</taxon>
    </lineage>
</organism>
<dbReference type="InterPro" id="IPR039421">
    <property type="entry name" value="Type_1_exporter"/>
</dbReference>
<feature type="transmembrane region" description="Helical" evidence="9">
    <location>
        <begin position="278"/>
        <end position="299"/>
    </location>
</feature>
<evidence type="ECO:0000313" key="12">
    <source>
        <dbReference type="EMBL" id="PWW82128.1"/>
    </source>
</evidence>
<sequence>MKNLLRLKKYLLRYKRKMLYGIVCIILTNIFAVFAPRFIGNAIDVLESPFVMSDVLSNVGLYILFAALGSIFLFLVRQNIIVASRIIEFDLKNDYYAHLQTLSRNFYNKTSTGELIARGTNDLNAVRDFLGPGIMYSINTFFRLFFAVIAMLTISPNLTLLALLPAPFFSYAVYRIGKSIQKRTKSIQESYADITALLQENISGIRVIRNYTRESHETEKFEKINQTYFRKNISLAKLQALFFAILTALLALSLIPVIWVGGINVVNGTMTIGDIAQFVIYVSMLSWPIISIGWVTNIIQKASSAQTRLNEIFDAKPDITDSLAMEDLPENVRGRIEFRDVSFHYPGNEEQDVLSNISFTIEPGSKVAIVGATGSGKTSLVNLIPRLYDPQSGTVLFDGRDIRTIPLANLRQHIGFVPQTNFVFSDTIANNIDYGVTTNSDHLDHIIEASRIANLYDDIMDFPDGFETMLGEKGINLSGGQKQRTCIARALAWKPELLILDDALSAVDTSTEAGIFEALLEKLPHTTLLLISHRISTVKNCDRIIVLQNGGIAETGSHEELLAKENIYAELYTQQLLEDEIQSIN</sequence>
<name>A0A317T691_9CHLB</name>
<dbReference type="OrthoDB" id="593815at2"/>
<evidence type="ECO:0000313" key="13">
    <source>
        <dbReference type="Proteomes" id="UP000246278"/>
    </source>
</evidence>
<keyword evidence="4 9" id="KW-0812">Transmembrane</keyword>
<dbReference type="InterPro" id="IPR003439">
    <property type="entry name" value="ABC_transporter-like_ATP-bd"/>
</dbReference>
<evidence type="ECO:0000256" key="2">
    <source>
        <dbReference type="ARBA" id="ARBA00022448"/>
    </source>
</evidence>
<dbReference type="CDD" id="cd18541">
    <property type="entry name" value="ABC_6TM_TmrB_like"/>
    <property type="match status" value="1"/>
</dbReference>
<dbReference type="EMBL" id="PDNZ01000004">
    <property type="protein sequence ID" value="PWW82128.1"/>
    <property type="molecule type" value="Genomic_DNA"/>
</dbReference>
<dbReference type="InterPro" id="IPR027417">
    <property type="entry name" value="P-loop_NTPase"/>
</dbReference>
<gene>
    <name evidence="12" type="ORF">CR164_07275</name>
</gene>
<feature type="transmembrane region" description="Helical" evidence="9">
    <location>
        <begin position="133"/>
        <end position="152"/>
    </location>
</feature>
<evidence type="ECO:0000256" key="9">
    <source>
        <dbReference type="SAM" id="Phobius"/>
    </source>
</evidence>
<comment type="subcellular location">
    <subcellularLocation>
        <location evidence="1">Cell membrane</location>
        <topology evidence="1">Multi-pass membrane protein</topology>
    </subcellularLocation>
</comment>
<feature type="transmembrane region" description="Helical" evidence="9">
    <location>
        <begin position="20"/>
        <end position="39"/>
    </location>
</feature>
<keyword evidence="13" id="KW-1185">Reference proteome</keyword>
<evidence type="ECO:0000256" key="7">
    <source>
        <dbReference type="ARBA" id="ARBA00022989"/>
    </source>
</evidence>
<dbReference type="FunFam" id="3.40.50.300:FF:000221">
    <property type="entry name" value="Multidrug ABC transporter ATP-binding protein"/>
    <property type="match status" value="1"/>
</dbReference>
<reference evidence="13" key="1">
    <citation type="submission" date="2017-10" db="EMBL/GenBank/DDBJ databases">
        <authorList>
            <person name="Gaisin V.A."/>
            <person name="Rysina M.S."/>
            <person name="Grouzdev D.S."/>
        </authorList>
    </citation>
    <scope>NUCLEOTIDE SEQUENCE [LARGE SCALE GENOMIC DNA]</scope>
    <source>
        <strain evidence="13">V1</strain>
    </source>
</reference>
<keyword evidence="7 9" id="KW-1133">Transmembrane helix</keyword>
<dbReference type="SMART" id="SM00382">
    <property type="entry name" value="AAA"/>
    <property type="match status" value="1"/>
</dbReference>
<dbReference type="PROSITE" id="PS50893">
    <property type="entry name" value="ABC_TRANSPORTER_2"/>
    <property type="match status" value="1"/>
</dbReference>
<dbReference type="Proteomes" id="UP000246278">
    <property type="component" value="Unassembled WGS sequence"/>
</dbReference>
<feature type="domain" description="ABC transporter" evidence="10">
    <location>
        <begin position="336"/>
        <end position="574"/>
    </location>
</feature>
<accession>A0A317T691</accession>
<evidence type="ECO:0000256" key="6">
    <source>
        <dbReference type="ARBA" id="ARBA00022840"/>
    </source>
</evidence>
<keyword evidence="5" id="KW-0547">Nucleotide-binding</keyword>
<dbReference type="PANTHER" id="PTHR43394">
    <property type="entry name" value="ATP-DEPENDENT PERMEASE MDL1, MITOCHONDRIAL"/>
    <property type="match status" value="1"/>
</dbReference>
<keyword evidence="8 9" id="KW-0472">Membrane</keyword>
<dbReference type="GO" id="GO:0016887">
    <property type="term" value="F:ATP hydrolysis activity"/>
    <property type="evidence" value="ECO:0007669"/>
    <property type="project" value="InterPro"/>
</dbReference>
<dbReference type="GO" id="GO:0015421">
    <property type="term" value="F:ABC-type oligopeptide transporter activity"/>
    <property type="evidence" value="ECO:0007669"/>
    <property type="project" value="TreeGrafter"/>
</dbReference>
<dbReference type="Pfam" id="PF00664">
    <property type="entry name" value="ABC_membrane"/>
    <property type="match status" value="1"/>
</dbReference>
<feature type="transmembrane region" description="Helical" evidence="9">
    <location>
        <begin position="59"/>
        <end position="76"/>
    </location>
</feature>
<dbReference type="RefSeq" id="WP_110023262.1">
    <property type="nucleotide sequence ID" value="NZ_PDNZ01000004.1"/>
</dbReference>
<comment type="caution">
    <text evidence="12">The sequence shown here is derived from an EMBL/GenBank/DDBJ whole genome shotgun (WGS) entry which is preliminary data.</text>
</comment>
<evidence type="ECO:0000259" key="11">
    <source>
        <dbReference type="PROSITE" id="PS50929"/>
    </source>
</evidence>